<dbReference type="RefSeq" id="WP_048514107.1">
    <property type="nucleotide sequence ID" value="NZ_FUXD01000019.1"/>
</dbReference>
<sequence>MKKQLAVFMAVLTMLVSAGCTALPTSSDTTKQNTQQEQTKDSKNTKAQNEKDSNTVGELPGIGDTLTSWEKEFGHPFAQGDTIKVFKNGTYKTVFEDGKAVTITFPSKNGDNPLSEKLLPRDGEKLSETSKKTGNITMIVQKWHSNLLASAIPATQGSYTIMKSMNGSSYDSVIVDCSPNLQK</sequence>
<evidence type="ECO:0000256" key="2">
    <source>
        <dbReference type="SAM" id="SignalP"/>
    </source>
</evidence>
<dbReference type="PROSITE" id="PS51257">
    <property type="entry name" value="PROKAR_LIPOPROTEIN"/>
    <property type="match status" value="1"/>
</dbReference>
<name>A0A0J6WWQ5_9FIRM</name>
<feature type="region of interest" description="Disordered" evidence="1">
    <location>
        <begin position="23"/>
        <end position="61"/>
    </location>
</feature>
<feature type="compositionally biased region" description="Basic and acidic residues" evidence="1">
    <location>
        <begin position="38"/>
        <end position="53"/>
    </location>
</feature>
<keyword evidence="4" id="KW-1185">Reference proteome</keyword>
<evidence type="ECO:0000256" key="1">
    <source>
        <dbReference type="SAM" id="MobiDB-lite"/>
    </source>
</evidence>
<dbReference type="InParanoid" id="A0A0J6WWQ5"/>
<dbReference type="STRING" id="39029.BSR42_09740"/>
<accession>A0A0J6WWQ5</accession>
<dbReference type="PATRIC" id="fig|1122219.3.peg.895"/>
<reference evidence="3 4" key="1">
    <citation type="submission" date="2015-06" db="EMBL/GenBank/DDBJ databases">
        <title>Draft genome sequence of beer spoilage bacterium Megasphaera cerevisiae type strain 20462.</title>
        <authorList>
            <person name="Kutumbaka K."/>
            <person name="Pasmowitz J."/>
            <person name="Mategko J."/>
            <person name="Reyes D."/>
            <person name="Friedrich A."/>
            <person name="Han S."/>
            <person name="Martens-Habbena W."/>
            <person name="Neal-McKinney J."/>
            <person name="Janagama H.K."/>
            <person name="Nadala C."/>
            <person name="Samadpour M."/>
        </authorList>
    </citation>
    <scope>NUCLEOTIDE SEQUENCE [LARGE SCALE GENOMIC DNA]</scope>
    <source>
        <strain evidence="3 4">DSM 20462</strain>
    </source>
</reference>
<evidence type="ECO:0000313" key="3">
    <source>
        <dbReference type="EMBL" id="KMO86643.1"/>
    </source>
</evidence>
<feature type="signal peptide" evidence="2">
    <location>
        <begin position="1"/>
        <end position="22"/>
    </location>
</feature>
<evidence type="ECO:0000313" key="4">
    <source>
        <dbReference type="Proteomes" id="UP000036503"/>
    </source>
</evidence>
<dbReference type="EMBL" id="LEKT01000018">
    <property type="protein sequence ID" value="KMO86643.1"/>
    <property type="molecule type" value="Genomic_DNA"/>
</dbReference>
<feature type="chain" id="PRO_5039185679" description="Lipoprotein" evidence="2">
    <location>
        <begin position="23"/>
        <end position="183"/>
    </location>
</feature>
<proteinExistence type="predicted"/>
<protein>
    <recommendedName>
        <fullName evidence="5">Lipoprotein</fullName>
    </recommendedName>
</protein>
<gene>
    <name evidence="3" type="ORF">AB840_06920</name>
</gene>
<keyword evidence="2" id="KW-0732">Signal</keyword>
<comment type="caution">
    <text evidence="3">The sequence shown here is derived from an EMBL/GenBank/DDBJ whole genome shotgun (WGS) entry which is preliminary data.</text>
</comment>
<evidence type="ECO:0008006" key="5">
    <source>
        <dbReference type="Google" id="ProtNLM"/>
    </source>
</evidence>
<dbReference type="Proteomes" id="UP000036503">
    <property type="component" value="Unassembled WGS sequence"/>
</dbReference>
<dbReference type="OrthoDB" id="1624948at2"/>
<organism evidence="3 4">
    <name type="scientific">Megasphaera cerevisiae DSM 20462</name>
    <dbReference type="NCBI Taxonomy" id="1122219"/>
    <lineage>
        <taxon>Bacteria</taxon>
        <taxon>Bacillati</taxon>
        <taxon>Bacillota</taxon>
        <taxon>Negativicutes</taxon>
        <taxon>Veillonellales</taxon>
        <taxon>Veillonellaceae</taxon>
        <taxon>Megasphaera</taxon>
    </lineage>
</organism>
<dbReference type="AlphaFoldDB" id="A0A0J6WWQ5"/>